<evidence type="ECO:0000256" key="1">
    <source>
        <dbReference type="ARBA" id="ARBA00004571"/>
    </source>
</evidence>
<organism evidence="11 12">
    <name type="scientific">Rufibacter roseus</name>
    <dbReference type="NCBI Taxonomy" id="1567108"/>
    <lineage>
        <taxon>Bacteria</taxon>
        <taxon>Pseudomonadati</taxon>
        <taxon>Bacteroidota</taxon>
        <taxon>Cytophagia</taxon>
        <taxon>Cytophagales</taxon>
        <taxon>Hymenobacteraceae</taxon>
        <taxon>Rufibacter</taxon>
    </lineage>
</organism>
<feature type="domain" description="Outer membrane protein beta-barrel" evidence="10">
    <location>
        <begin position="384"/>
        <end position="795"/>
    </location>
</feature>
<dbReference type="InterPro" id="IPR012910">
    <property type="entry name" value="Plug_dom"/>
</dbReference>
<sequence>MRLLLLSLFLFFCAAPFTNHLQAQTTSASAAVGKVTGQVVDSASAKPVEFATVSLVSVATNTPVNGTITDENGKFSFTSVAYGSYRVSISYLGFDAKTLPPFTISTEKSTVELDGITLRASATKLQEVTVVGQKALIEDKGDKLVYNAEQDISNQGTTASDVLRKVPSVTVDGEGNVQLRGSSNFRVLMDGKPSSILANNLADALKQIPSDIIKSIEVITSPSAKYDAEGTAGIINIITKKNSMQGMNGRTSLSLGNRYRNLNASLNMKKGKFGLSTSLSGYDNNNRRLVLAKRTDESQNVLSQDSRHLSLNHGYYAKVELTFDPDTLNAFNLGISTRQNFFLGTGHQTTINKNSQQLPLAYSDLENDWNGSGYDVNFGYTRTFKPKQELTFLAQLNHNESDDVYDNLLFSPETPLLQRQVNDNSAPSQEKTFQLDYTQTFKKGGKMEVGAKTILRDASSRTTYTYSFPAEADSTAINNFDYDQDVIAAYATYAFQLKKYNFHLGTRYEHTAIKGVFHNSQWNDAAQETQLVISSFKDAYQNLIPSFSVSRTIDTIHTVKASYTQRIQRPQIYSLNPFLQLEDFNMGYRGNPTLDAELTHAYEIGYNTYFKTTSINASVFLRQTDNAIQQVVAPEKLVVNNQLQEVMLITHDNIGKNRSYGFSLSGSTKPMPAFTISPSINMNFVSMEGFGQQVEALQYNLNLSTSYEFDKGITAQVYAGYNSKSRILHAVIAENYYTNFTVRKKVLKDKGSVSFGVSNPFNNTFNFRYTVHSPTYQQQVSNINYNRAFRIGFDWNFGKMQSSQRQKKTIKNDDALSGGK</sequence>
<dbReference type="PANTHER" id="PTHR40980">
    <property type="entry name" value="PLUG DOMAIN-CONTAINING PROTEIN"/>
    <property type="match status" value="1"/>
</dbReference>
<dbReference type="PANTHER" id="PTHR40980:SF4">
    <property type="entry name" value="TONB-DEPENDENT RECEPTOR-LIKE BETA-BARREL DOMAIN-CONTAINING PROTEIN"/>
    <property type="match status" value="1"/>
</dbReference>
<dbReference type="InterPro" id="IPR039426">
    <property type="entry name" value="TonB-dep_rcpt-like"/>
</dbReference>
<dbReference type="Gene3D" id="2.40.170.20">
    <property type="entry name" value="TonB-dependent receptor, beta-barrel domain"/>
    <property type="match status" value="1"/>
</dbReference>
<dbReference type="Gene3D" id="2.170.130.10">
    <property type="entry name" value="TonB-dependent receptor, plug domain"/>
    <property type="match status" value="1"/>
</dbReference>
<dbReference type="Proteomes" id="UP001596405">
    <property type="component" value="Unassembled WGS sequence"/>
</dbReference>
<dbReference type="Pfam" id="PF14905">
    <property type="entry name" value="OMP_b-brl_3"/>
    <property type="match status" value="1"/>
</dbReference>
<evidence type="ECO:0000259" key="10">
    <source>
        <dbReference type="Pfam" id="PF14905"/>
    </source>
</evidence>
<dbReference type="Pfam" id="PF13620">
    <property type="entry name" value="CarboxypepD_reg"/>
    <property type="match status" value="1"/>
</dbReference>
<evidence type="ECO:0000256" key="4">
    <source>
        <dbReference type="ARBA" id="ARBA00022692"/>
    </source>
</evidence>
<dbReference type="PROSITE" id="PS52016">
    <property type="entry name" value="TONB_DEPENDENT_REC_3"/>
    <property type="match status" value="1"/>
</dbReference>
<proteinExistence type="inferred from homology"/>
<keyword evidence="12" id="KW-1185">Reference proteome</keyword>
<dbReference type="InterPro" id="IPR041700">
    <property type="entry name" value="OMP_b-brl_3"/>
</dbReference>
<keyword evidence="5 7" id="KW-0472">Membrane</keyword>
<evidence type="ECO:0000256" key="8">
    <source>
        <dbReference type="SAM" id="SignalP"/>
    </source>
</evidence>
<dbReference type="InterPro" id="IPR037066">
    <property type="entry name" value="Plug_dom_sf"/>
</dbReference>
<dbReference type="RefSeq" id="WP_082882912.1">
    <property type="nucleotide sequence ID" value="NZ_JBHSYQ010000006.1"/>
</dbReference>
<comment type="caution">
    <text evidence="11">The sequence shown here is derived from an EMBL/GenBank/DDBJ whole genome shotgun (WGS) entry which is preliminary data.</text>
</comment>
<evidence type="ECO:0000256" key="7">
    <source>
        <dbReference type="PROSITE-ProRule" id="PRU01360"/>
    </source>
</evidence>
<keyword evidence="11" id="KW-0675">Receptor</keyword>
<dbReference type="InterPro" id="IPR008969">
    <property type="entry name" value="CarboxyPept-like_regulatory"/>
</dbReference>
<dbReference type="Pfam" id="PF07715">
    <property type="entry name" value="Plug"/>
    <property type="match status" value="1"/>
</dbReference>
<dbReference type="SUPFAM" id="SSF56935">
    <property type="entry name" value="Porins"/>
    <property type="match status" value="1"/>
</dbReference>
<evidence type="ECO:0000313" key="11">
    <source>
        <dbReference type="EMBL" id="MFC6998546.1"/>
    </source>
</evidence>
<keyword evidence="6 7" id="KW-0998">Cell outer membrane</keyword>
<keyword evidence="8" id="KW-0732">Signal</keyword>
<dbReference type="EMBL" id="JBHSYQ010000006">
    <property type="protein sequence ID" value="MFC6998546.1"/>
    <property type="molecule type" value="Genomic_DNA"/>
</dbReference>
<dbReference type="Gene3D" id="2.60.40.1120">
    <property type="entry name" value="Carboxypeptidase-like, regulatory domain"/>
    <property type="match status" value="1"/>
</dbReference>
<name>A0ABW2DQP2_9BACT</name>
<keyword evidence="3 7" id="KW-1134">Transmembrane beta strand</keyword>
<gene>
    <name evidence="11" type="ORF">ACFQHR_12985</name>
</gene>
<comment type="similarity">
    <text evidence="7">Belongs to the TonB-dependent receptor family.</text>
</comment>
<reference evidence="12" key="1">
    <citation type="journal article" date="2019" name="Int. J. Syst. Evol. Microbiol.">
        <title>The Global Catalogue of Microorganisms (GCM) 10K type strain sequencing project: providing services to taxonomists for standard genome sequencing and annotation.</title>
        <authorList>
            <consortium name="The Broad Institute Genomics Platform"/>
            <consortium name="The Broad Institute Genome Sequencing Center for Infectious Disease"/>
            <person name="Wu L."/>
            <person name="Ma J."/>
        </authorList>
    </citation>
    <scope>NUCLEOTIDE SEQUENCE [LARGE SCALE GENOMIC DNA]</scope>
    <source>
        <strain evidence="12">CGMCC 4.7393</strain>
    </source>
</reference>
<evidence type="ECO:0000259" key="9">
    <source>
        <dbReference type="Pfam" id="PF07715"/>
    </source>
</evidence>
<evidence type="ECO:0000256" key="6">
    <source>
        <dbReference type="ARBA" id="ARBA00023237"/>
    </source>
</evidence>
<accession>A0ABW2DQP2</accession>
<dbReference type="InterPro" id="IPR036942">
    <property type="entry name" value="Beta-barrel_TonB_sf"/>
</dbReference>
<keyword evidence="2 7" id="KW-0813">Transport</keyword>
<evidence type="ECO:0000256" key="2">
    <source>
        <dbReference type="ARBA" id="ARBA00022448"/>
    </source>
</evidence>
<evidence type="ECO:0000313" key="12">
    <source>
        <dbReference type="Proteomes" id="UP001596405"/>
    </source>
</evidence>
<evidence type="ECO:0000256" key="3">
    <source>
        <dbReference type="ARBA" id="ARBA00022452"/>
    </source>
</evidence>
<feature type="signal peptide" evidence="8">
    <location>
        <begin position="1"/>
        <end position="23"/>
    </location>
</feature>
<feature type="domain" description="TonB-dependent receptor plug" evidence="9">
    <location>
        <begin position="146"/>
        <end position="234"/>
    </location>
</feature>
<feature type="chain" id="PRO_5046360900" evidence="8">
    <location>
        <begin position="24"/>
        <end position="820"/>
    </location>
</feature>
<comment type="subcellular location">
    <subcellularLocation>
        <location evidence="1 7">Cell outer membrane</location>
        <topology evidence="1 7">Multi-pass membrane protein</topology>
    </subcellularLocation>
</comment>
<protein>
    <submittedName>
        <fullName evidence="11">TonB-dependent receptor domain-containing protein</fullName>
    </submittedName>
</protein>
<keyword evidence="4 7" id="KW-0812">Transmembrane</keyword>
<evidence type="ECO:0000256" key="5">
    <source>
        <dbReference type="ARBA" id="ARBA00023136"/>
    </source>
</evidence>
<dbReference type="SUPFAM" id="SSF49464">
    <property type="entry name" value="Carboxypeptidase regulatory domain-like"/>
    <property type="match status" value="1"/>
</dbReference>